<evidence type="ECO:0000313" key="2">
    <source>
        <dbReference type="Proteomes" id="UP000249799"/>
    </source>
</evidence>
<dbReference type="AlphaFoldDB" id="A0A2Z4FN43"/>
<accession>A0A2Z4FN43</accession>
<keyword evidence="2" id="KW-1185">Reference proteome</keyword>
<sequence length="551" mass="61501">MTLPRGLRVSDIHALLIAVFFPARTPASLQAELDSGAAVKMAIVFERDGQVYRALRRGELSSLRLQTKQGGGFQTLASGAAEVQQRLAETAGPPSFETFVALNLWGFDDEHLFQPPAESIDEDKRLRSLIEQYKVALQVEEIDHRIQTLEVEIAEQRSALGMGAKIEEKLEQARAKLDELRVSGLAEEEIALLRQKEERLAEFEQLLERLLGEEEVERRDIEEKLPQKPWRVGIFWAGIAIGIVSLGASIALGGAWRPIAALNIVGFGMVAWVLLKYFTGMERAGVHQARLESIKRRMNQVRDDDLSFREKVNHMLIHARVDDEDELLQRVEKSEQLKVIVAQLEAKAAEVRRNPAHKRAKAELDGLRAELEERVNERANLPSDVISSYQMEEDLRSLGVQPEAALRDEPAQAAEMPTTSFGRLILAAQNTGQYVDGKLDERVRKMWGKICGHVLNDRFKGVDLGEDGELAIAEMSPEQLGMWRRTRSSEERIVGAALALALHVSAAERSAGFIETIWVRDPRDDFGVNAAAAFDDVFASAAKKSHIILCS</sequence>
<dbReference type="RefSeq" id="WP_111335754.1">
    <property type="nucleotide sequence ID" value="NZ_CP030032.1"/>
</dbReference>
<proteinExistence type="predicted"/>
<reference evidence="1 2" key="1">
    <citation type="submission" date="2018-06" db="EMBL/GenBank/DDBJ databases">
        <title>Lujinxingia sediminis gen. nov. sp. nov., a new facultative anaerobic member of the class Deltaproteobacteria, and proposal of Lujinxingaceae fam. nov.</title>
        <authorList>
            <person name="Guo L.-Y."/>
            <person name="Li C.-M."/>
            <person name="Wang S."/>
            <person name="Du Z.-J."/>
        </authorList>
    </citation>
    <scope>NUCLEOTIDE SEQUENCE [LARGE SCALE GENOMIC DNA]</scope>
    <source>
        <strain evidence="1 2">FA350</strain>
    </source>
</reference>
<evidence type="ECO:0000313" key="1">
    <source>
        <dbReference type="EMBL" id="AWV90352.1"/>
    </source>
</evidence>
<name>A0A2Z4FN43_9DELT</name>
<dbReference type="KEGG" id="bsed:DN745_13835"/>
<dbReference type="Proteomes" id="UP000249799">
    <property type="component" value="Chromosome"/>
</dbReference>
<organism evidence="1 2">
    <name type="scientific">Bradymonas sediminis</name>
    <dbReference type="NCBI Taxonomy" id="1548548"/>
    <lineage>
        <taxon>Bacteria</taxon>
        <taxon>Deltaproteobacteria</taxon>
        <taxon>Bradymonadales</taxon>
        <taxon>Bradymonadaceae</taxon>
        <taxon>Bradymonas</taxon>
    </lineage>
</organism>
<protein>
    <submittedName>
        <fullName evidence="1">Uncharacterized protein</fullName>
    </submittedName>
</protein>
<gene>
    <name evidence="1" type="ORF">DN745_13835</name>
</gene>
<dbReference type="OrthoDB" id="5481337at2"/>
<dbReference type="EMBL" id="CP030032">
    <property type="protein sequence ID" value="AWV90352.1"/>
    <property type="molecule type" value="Genomic_DNA"/>
</dbReference>